<protein>
    <submittedName>
        <fullName evidence="2">Aminoglycoside phosphotransferase</fullName>
    </submittedName>
</protein>
<sequence>MPHYSFLSTINQAYGKHWTEDQIHVFGNGHIHQTFLITEDQEKYVLQAFNKNVFKNPETIVDNHQILLDHFPFESLRYQLPLPLKNLSGGLMTVFGEQVFRIQPYVNGICLEDINNPEQAFLAAEAFAQFSLAAKNLELSDFKVVIPRFLDLEWRYQQFTEALDQKEGKLGDDLKELVDFYIKRKDLVEEYRFWVEKLPIRVTHNDCKINNLIFSEDQKKVVAVIDLDTIMPGYVFYDFGDLVRTVACTEGENSTQWSQINVDKSKYEALYQGYTSAGEGFLKQEELNSLHYGGKMMTYISGLRFLTDYLKGNVYFHVQYPEQNLDRARNQMMLLKALNTIYAQ</sequence>
<name>A0ABQ1LK51_9BACT</name>
<reference evidence="3" key="1">
    <citation type="journal article" date="2019" name="Int. J. Syst. Evol. Microbiol.">
        <title>The Global Catalogue of Microorganisms (GCM) 10K type strain sequencing project: providing services to taxonomists for standard genome sequencing and annotation.</title>
        <authorList>
            <consortium name="The Broad Institute Genomics Platform"/>
            <consortium name="The Broad Institute Genome Sequencing Center for Infectious Disease"/>
            <person name="Wu L."/>
            <person name="Ma J."/>
        </authorList>
    </citation>
    <scope>NUCLEOTIDE SEQUENCE [LARGE SCALE GENOMIC DNA]</scope>
    <source>
        <strain evidence="3">CGMCC 1.12479</strain>
    </source>
</reference>
<evidence type="ECO:0000313" key="2">
    <source>
        <dbReference type="EMBL" id="GGC25278.1"/>
    </source>
</evidence>
<dbReference type="SUPFAM" id="SSF56112">
    <property type="entry name" value="Protein kinase-like (PK-like)"/>
    <property type="match status" value="1"/>
</dbReference>
<dbReference type="EMBL" id="BMFD01000001">
    <property type="protein sequence ID" value="GGC25278.1"/>
    <property type="molecule type" value="Genomic_DNA"/>
</dbReference>
<organism evidence="2 3">
    <name type="scientific">Belliella aquatica</name>
    <dbReference type="NCBI Taxonomy" id="1323734"/>
    <lineage>
        <taxon>Bacteria</taxon>
        <taxon>Pseudomonadati</taxon>
        <taxon>Bacteroidota</taxon>
        <taxon>Cytophagia</taxon>
        <taxon>Cytophagales</taxon>
        <taxon>Cyclobacteriaceae</taxon>
        <taxon>Belliella</taxon>
    </lineage>
</organism>
<feature type="domain" description="Aminoglycoside phosphotransferase" evidence="1">
    <location>
        <begin position="24"/>
        <end position="250"/>
    </location>
</feature>
<dbReference type="Pfam" id="PF01636">
    <property type="entry name" value="APH"/>
    <property type="match status" value="1"/>
</dbReference>
<dbReference type="Proteomes" id="UP000635885">
    <property type="component" value="Unassembled WGS sequence"/>
</dbReference>
<dbReference type="InterPro" id="IPR002575">
    <property type="entry name" value="Aminoglycoside_PTrfase"/>
</dbReference>
<dbReference type="InterPro" id="IPR011009">
    <property type="entry name" value="Kinase-like_dom_sf"/>
</dbReference>
<dbReference type="InterPro" id="IPR050249">
    <property type="entry name" value="Pseudomonas-type_ThrB"/>
</dbReference>
<evidence type="ECO:0000259" key="1">
    <source>
        <dbReference type="Pfam" id="PF01636"/>
    </source>
</evidence>
<dbReference type="RefSeq" id="WP_188438404.1">
    <property type="nucleotide sequence ID" value="NZ_BMFD01000001.1"/>
</dbReference>
<gene>
    <name evidence="2" type="ORF">GCM10010993_00450</name>
</gene>
<dbReference type="PANTHER" id="PTHR21064">
    <property type="entry name" value="AMINOGLYCOSIDE PHOSPHOTRANSFERASE DOMAIN-CONTAINING PROTEIN-RELATED"/>
    <property type="match status" value="1"/>
</dbReference>
<proteinExistence type="predicted"/>
<dbReference type="PANTHER" id="PTHR21064:SF5">
    <property type="entry name" value="SLR1880 PROTEIN"/>
    <property type="match status" value="1"/>
</dbReference>
<evidence type="ECO:0000313" key="3">
    <source>
        <dbReference type="Proteomes" id="UP000635885"/>
    </source>
</evidence>
<keyword evidence="3" id="KW-1185">Reference proteome</keyword>
<dbReference type="Gene3D" id="3.90.1200.10">
    <property type="match status" value="1"/>
</dbReference>
<accession>A0ABQ1LK51</accession>
<comment type="caution">
    <text evidence="2">The sequence shown here is derived from an EMBL/GenBank/DDBJ whole genome shotgun (WGS) entry which is preliminary data.</text>
</comment>